<feature type="compositionally biased region" description="Basic and acidic residues" evidence="6">
    <location>
        <begin position="827"/>
        <end position="864"/>
    </location>
</feature>
<dbReference type="Pfam" id="PF02373">
    <property type="entry name" value="JmjC"/>
    <property type="match status" value="1"/>
</dbReference>
<feature type="compositionally biased region" description="Basic and acidic residues" evidence="6">
    <location>
        <begin position="1096"/>
        <end position="1117"/>
    </location>
</feature>
<feature type="region of interest" description="Disordered" evidence="6">
    <location>
        <begin position="1"/>
        <end position="83"/>
    </location>
</feature>
<name>A0AAF3F444_9BILA</name>
<evidence type="ECO:0000259" key="7">
    <source>
        <dbReference type="PROSITE" id="PS51184"/>
    </source>
</evidence>
<feature type="compositionally biased region" description="Basic and acidic residues" evidence="6">
    <location>
        <begin position="1058"/>
        <end position="1072"/>
    </location>
</feature>
<evidence type="ECO:0000256" key="5">
    <source>
        <dbReference type="ARBA" id="ARBA00023163"/>
    </source>
</evidence>
<feature type="region of interest" description="Disordered" evidence="6">
    <location>
        <begin position="1004"/>
        <end position="1120"/>
    </location>
</feature>
<organism evidence="8 9">
    <name type="scientific">Mesorhabditis belari</name>
    <dbReference type="NCBI Taxonomy" id="2138241"/>
    <lineage>
        <taxon>Eukaryota</taxon>
        <taxon>Metazoa</taxon>
        <taxon>Ecdysozoa</taxon>
        <taxon>Nematoda</taxon>
        <taxon>Chromadorea</taxon>
        <taxon>Rhabditida</taxon>
        <taxon>Rhabditina</taxon>
        <taxon>Rhabditomorpha</taxon>
        <taxon>Rhabditoidea</taxon>
        <taxon>Rhabditidae</taxon>
        <taxon>Mesorhabditinae</taxon>
        <taxon>Mesorhabditis</taxon>
    </lineage>
</organism>
<dbReference type="PANTHER" id="PTHR23123">
    <property type="entry name" value="PHD/F-BOX CONTAINING PROTEIN"/>
    <property type="match status" value="1"/>
</dbReference>
<evidence type="ECO:0000256" key="3">
    <source>
        <dbReference type="ARBA" id="ARBA00023004"/>
    </source>
</evidence>
<feature type="compositionally biased region" description="Polar residues" evidence="6">
    <location>
        <begin position="1024"/>
        <end position="1033"/>
    </location>
</feature>
<dbReference type="InterPro" id="IPR050690">
    <property type="entry name" value="JHDM1_Histone_Demethylase"/>
</dbReference>
<feature type="compositionally biased region" description="Basic and acidic residues" evidence="6">
    <location>
        <begin position="714"/>
        <end position="727"/>
    </location>
</feature>
<keyword evidence="3" id="KW-0408">Iron</keyword>
<feature type="compositionally biased region" description="Acidic residues" evidence="6">
    <location>
        <begin position="27"/>
        <end position="40"/>
    </location>
</feature>
<feature type="domain" description="JmjC" evidence="7">
    <location>
        <begin position="246"/>
        <end position="383"/>
    </location>
</feature>
<dbReference type="AlphaFoldDB" id="A0AAF3F444"/>
<feature type="compositionally biased region" description="Basic and acidic residues" evidence="6">
    <location>
        <begin position="798"/>
        <end position="815"/>
    </location>
</feature>
<keyword evidence="4" id="KW-0805">Transcription regulation</keyword>
<dbReference type="PROSITE" id="PS51184">
    <property type="entry name" value="JMJC"/>
    <property type="match status" value="1"/>
</dbReference>
<keyword evidence="8" id="KW-1185">Reference proteome</keyword>
<feature type="compositionally biased region" description="Polar residues" evidence="6">
    <location>
        <begin position="1004"/>
        <end position="1016"/>
    </location>
</feature>
<evidence type="ECO:0000313" key="8">
    <source>
        <dbReference type="Proteomes" id="UP000887575"/>
    </source>
</evidence>
<dbReference type="InterPro" id="IPR003347">
    <property type="entry name" value="JmjC_dom"/>
</dbReference>
<feature type="compositionally biased region" description="Basic and acidic residues" evidence="6">
    <location>
        <begin position="757"/>
        <end position="778"/>
    </location>
</feature>
<evidence type="ECO:0000256" key="1">
    <source>
        <dbReference type="ARBA" id="ARBA00022723"/>
    </source>
</evidence>
<evidence type="ECO:0000256" key="6">
    <source>
        <dbReference type="SAM" id="MobiDB-lite"/>
    </source>
</evidence>
<protein>
    <recommendedName>
        <fullName evidence="7">JmjC domain-containing protein</fullName>
    </recommendedName>
</protein>
<dbReference type="SUPFAM" id="SSF51197">
    <property type="entry name" value="Clavaminate synthase-like"/>
    <property type="match status" value="1"/>
</dbReference>
<sequence>MPPKNKAPNKGVSSAAKEKEQFGDASLEQEVDDDCEEFDPYELLPEPQPQVKQKQKNGKAKKGNAKKKSTDDEDEDGYMSGDSLNEMNKSKRLNTISKYNFDVILNDPAFDTPEARKLYKEMESEEFTMEYYDSTGIECPLRFNCDPVKLGMKIPSSTLTVDEVMELVDPDLILQVVQVSDQSPKFMTAREWVVYYNTPAEQKKAIYNVLSLEFDQTRLRDLVESPALVRMIDWLQKWPKNRRDIAHKPLNDNTYKIDSTYPKISYYCLMSPNKSYTDFHVDFGGSSVWYHVLRGQKIFWIIEPTETNLCMYEEHLKHQDQTGFFGNVVDRCACVVLKEGETLVIPAGWIHAVYTPADSIVFGGNFLHALAASMQIRIIQSENRVKIAPQYRIPFFEEVHFYAIADFVEKATGRRYARPLLTFTEDTVLAQRHAYFEEQVDNESEKYTSDLAKKRETDLRFFNEIFNHARETIFYDSGAVEKLPEEPLIGATSVHRFPIDAATDGEIGYDENFIQKITPRALAELQVLYDYMYTKLKVQVPEGITRPASLLNCFEQILLYRETDLNRLGTPIPQPIAVYKRRKKQQNKKMPPKKAKNARNVVKSESPMVEEKPKGGKAAKNTPSAAAASSHSIQDDENDFVLPQKLEMKIVIPCEDSEYNELSKALKEQEKLSEALHIELTALEPSEESKDEQPSPELNGVSMVSELAPELESIDQKLDVEQVDEKTPTLTEPEMLRIPVGRIPLKSKKPPTLGGTEAKKEPKKEDDDDDQREKEMKRMLRKRPQHSMNELSDEEDEKLPSDHMAKKRFQDDNRKIVRAPPPRKQKMTKEEEPQREVKQETKDGDAPVETETERSKRFEREKELKKLKKHRPSASFEDALKDPKGKSKSKYKKEEKSLFQNGMPVMAGKELQEARNNIYDFRPLDTITALGKAPLESAYRKSNNNRLNLIKPQTNTHKYKNMTAKDCLLDNVGEESNTVEEEKEAFKSKDEAFDSFAEPLNVSVSGTPAFSVNSPGTPKPSGSRAMSSISSPHESSKRRLSVSSTSSYGTESGFENAKTPEDPPGKLAEKRRPSYLPVLKPTISPIATPASQRFPPVEKKEQRDKEKGKIATQKKSDTTTLTFTLSENPHAYAAERLAQMGSCLMQLSANTKEMAQIDSSSA</sequence>
<dbReference type="Proteomes" id="UP000887575">
    <property type="component" value="Unassembled WGS sequence"/>
</dbReference>
<keyword evidence="2" id="KW-0560">Oxidoreductase</keyword>
<feature type="compositionally biased region" description="Low complexity" evidence="6">
    <location>
        <begin position="1041"/>
        <end position="1053"/>
    </location>
</feature>
<dbReference type="GO" id="GO:0046872">
    <property type="term" value="F:metal ion binding"/>
    <property type="evidence" value="ECO:0007669"/>
    <property type="project" value="UniProtKB-KW"/>
</dbReference>
<keyword evidence="1" id="KW-0479">Metal-binding</keyword>
<dbReference type="Gene3D" id="2.60.120.650">
    <property type="entry name" value="Cupin"/>
    <property type="match status" value="1"/>
</dbReference>
<reference evidence="9" key="1">
    <citation type="submission" date="2024-02" db="UniProtKB">
        <authorList>
            <consortium name="WormBaseParasite"/>
        </authorList>
    </citation>
    <scope>IDENTIFICATION</scope>
</reference>
<dbReference type="GO" id="GO:0016491">
    <property type="term" value="F:oxidoreductase activity"/>
    <property type="evidence" value="ECO:0007669"/>
    <property type="project" value="UniProtKB-KW"/>
</dbReference>
<dbReference type="SMART" id="SM00558">
    <property type="entry name" value="JmjC"/>
    <property type="match status" value="1"/>
</dbReference>
<feature type="region of interest" description="Disordered" evidence="6">
    <location>
        <begin position="681"/>
        <end position="897"/>
    </location>
</feature>
<evidence type="ECO:0000313" key="9">
    <source>
        <dbReference type="WBParaSite" id="MBELARI_LOCUS21320"/>
    </source>
</evidence>
<evidence type="ECO:0000256" key="4">
    <source>
        <dbReference type="ARBA" id="ARBA00023015"/>
    </source>
</evidence>
<feature type="compositionally biased region" description="Basic residues" evidence="6">
    <location>
        <begin position="53"/>
        <end position="67"/>
    </location>
</feature>
<evidence type="ECO:0000256" key="2">
    <source>
        <dbReference type="ARBA" id="ARBA00023002"/>
    </source>
</evidence>
<feature type="region of interest" description="Disordered" evidence="6">
    <location>
        <begin position="581"/>
        <end position="636"/>
    </location>
</feature>
<proteinExistence type="predicted"/>
<dbReference type="WBParaSite" id="MBELARI_LOCUS21320">
    <property type="protein sequence ID" value="MBELARI_LOCUS21320"/>
    <property type="gene ID" value="MBELARI_LOCUS21320"/>
</dbReference>
<accession>A0AAF3F444</accession>
<keyword evidence="5" id="KW-0804">Transcription</keyword>
<feature type="compositionally biased region" description="Basic residues" evidence="6">
    <location>
        <begin position="581"/>
        <end position="597"/>
    </location>
</feature>